<proteinExistence type="predicted"/>
<dbReference type="GO" id="GO:0000155">
    <property type="term" value="F:phosphorelay sensor kinase activity"/>
    <property type="evidence" value="ECO:0007669"/>
    <property type="project" value="InterPro"/>
</dbReference>
<dbReference type="Pfam" id="PF00512">
    <property type="entry name" value="HisKA"/>
    <property type="match status" value="1"/>
</dbReference>
<dbReference type="SUPFAM" id="SSF55785">
    <property type="entry name" value="PYP-like sensor domain (PAS domain)"/>
    <property type="match status" value="1"/>
</dbReference>
<dbReference type="InterPro" id="IPR011006">
    <property type="entry name" value="CheY-like_superfamily"/>
</dbReference>
<dbReference type="Proteomes" id="UP001500420">
    <property type="component" value="Unassembled WGS sequence"/>
</dbReference>
<evidence type="ECO:0000256" key="3">
    <source>
        <dbReference type="ARBA" id="ARBA00022679"/>
    </source>
</evidence>
<dbReference type="RefSeq" id="WP_343772957.1">
    <property type="nucleotide sequence ID" value="NZ_BAAADV010000001.1"/>
</dbReference>
<dbReference type="InterPro" id="IPR003594">
    <property type="entry name" value="HATPase_dom"/>
</dbReference>
<dbReference type="CDD" id="cd00075">
    <property type="entry name" value="HATPase"/>
    <property type="match status" value="1"/>
</dbReference>
<dbReference type="PANTHER" id="PTHR43711">
    <property type="entry name" value="TWO-COMPONENT HISTIDINE KINASE"/>
    <property type="match status" value="1"/>
</dbReference>
<feature type="modified residue" description="4-aspartylphosphate" evidence="6">
    <location>
        <position position="51"/>
    </location>
</feature>
<evidence type="ECO:0000256" key="5">
    <source>
        <dbReference type="ARBA" id="ARBA00023012"/>
    </source>
</evidence>
<dbReference type="SUPFAM" id="SSF52172">
    <property type="entry name" value="CheY-like"/>
    <property type="match status" value="1"/>
</dbReference>
<feature type="domain" description="PAS" evidence="10">
    <location>
        <begin position="132"/>
        <end position="202"/>
    </location>
</feature>
<dbReference type="InterPro" id="IPR001789">
    <property type="entry name" value="Sig_transdc_resp-reg_receiver"/>
</dbReference>
<dbReference type="PROSITE" id="PS50113">
    <property type="entry name" value="PAC"/>
    <property type="match status" value="1"/>
</dbReference>
<dbReference type="Gene3D" id="3.30.450.20">
    <property type="entry name" value="PAS domain"/>
    <property type="match status" value="1"/>
</dbReference>
<evidence type="ECO:0000256" key="4">
    <source>
        <dbReference type="ARBA" id="ARBA00022777"/>
    </source>
</evidence>
<dbReference type="CDD" id="cd00082">
    <property type="entry name" value="HisKA"/>
    <property type="match status" value="1"/>
</dbReference>
<reference evidence="12 13" key="1">
    <citation type="journal article" date="2019" name="Int. J. Syst. Evol. Microbiol.">
        <title>The Global Catalogue of Microorganisms (GCM) 10K type strain sequencing project: providing services to taxonomists for standard genome sequencing and annotation.</title>
        <authorList>
            <consortium name="The Broad Institute Genomics Platform"/>
            <consortium name="The Broad Institute Genome Sequencing Center for Infectious Disease"/>
            <person name="Wu L."/>
            <person name="Ma J."/>
        </authorList>
    </citation>
    <scope>NUCLEOTIDE SEQUENCE [LARGE SCALE GENOMIC DNA]</scope>
    <source>
        <strain evidence="12 13">JCM 16328</strain>
    </source>
</reference>
<evidence type="ECO:0000259" key="8">
    <source>
        <dbReference type="PROSITE" id="PS50109"/>
    </source>
</evidence>
<feature type="region of interest" description="Disordered" evidence="7">
    <location>
        <begin position="303"/>
        <end position="367"/>
    </location>
</feature>
<keyword evidence="5" id="KW-0902">Two-component regulatory system</keyword>
<evidence type="ECO:0000256" key="2">
    <source>
        <dbReference type="ARBA" id="ARBA00012438"/>
    </source>
</evidence>
<evidence type="ECO:0000313" key="12">
    <source>
        <dbReference type="EMBL" id="GAA0667593.1"/>
    </source>
</evidence>
<dbReference type="CDD" id="cd00130">
    <property type="entry name" value="PAS"/>
    <property type="match status" value="1"/>
</dbReference>
<dbReference type="PANTHER" id="PTHR43711:SF1">
    <property type="entry name" value="HISTIDINE KINASE 1"/>
    <property type="match status" value="1"/>
</dbReference>
<evidence type="ECO:0000259" key="11">
    <source>
        <dbReference type="PROSITE" id="PS50113"/>
    </source>
</evidence>
<dbReference type="InterPro" id="IPR036890">
    <property type="entry name" value="HATPase_C_sf"/>
</dbReference>
<dbReference type="EC" id="2.7.13.3" evidence="2"/>
<evidence type="ECO:0000256" key="6">
    <source>
        <dbReference type="PROSITE-ProRule" id="PRU00169"/>
    </source>
</evidence>
<feature type="compositionally biased region" description="Low complexity" evidence="7">
    <location>
        <begin position="345"/>
        <end position="367"/>
    </location>
</feature>
<dbReference type="InterPro" id="IPR050736">
    <property type="entry name" value="Sensor_HK_Regulatory"/>
</dbReference>
<evidence type="ECO:0000256" key="1">
    <source>
        <dbReference type="ARBA" id="ARBA00000085"/>
    </source>
</evidence>
<evidence type="ECO:0000259" key="10">
    <source>
        <dbReference type="PROSITE" id="PS50112"/>
    </source>
</evidence>
<dbReference type="InterPro" id="IPR003661">
    <property type="entry name" value="HisK_dim/P_dom"/>
</dbReference>
<feature type="domain" description="PAC" evidence="11">
    <location>
        <begin position="199"/>
        <end position="258"/>
    </location>
</feature>
<dbReference type="PROSITE" id="PS50110">
    <property type="entry name" value="RESPONSE_REGULATORY"/>
    <property type="match status" value="1"/>
</dbReference>
<dbReference type="InterPro" id="IPR035965">
    <property type="entry name" value="PAS-like_dom_sf"/>
</dbReference>
<dbReference type="Gene3D" id="3.30.450.40">
    <property type="match status" value="1"/>
</dbReference>
<dbReference type="SUPFAM" id="SSF47384">
    <property type="entry name" value="Homodimeric domain of signal transducing histidine kinase"/>
    <property type="match status" value="1"/>
</dbReference>
<dbReference type="Pfam" id="PF02518">
    <property type="entry name" value="HATPase_c"/>
    <property type="match status" value="1"/>
</dbReference>
<evidence type="ECO:0000313" key="13">
    <source>
        <dbReference type="Proteomes" id="UP001500420"/>
    </source>
</evidence>
<dbReference type="SMART" id="SM00387">
    <property type="entry name" value="HATPase_c"/>
    <property type="match status" value="1"/>
</dbReference>
<feature type="domain" description="Histidine kinase" evidence="8">
    <location>
        <begin position="493"/>
        <end position="707"/>
    </location>
</feature>
<dbReference type="Gene3D" id="3.30.565.10">
    <property type="entry name" value="Histidine kinase-like ATPase, C-terminal domain"/>
    <property type="match status" value="1"/>
</dbReference>
<dbReference type="InterPro" id="IPR036097">
    <property type="entry name" value="HisK_dim/P_sf"/>
</dbReference>
<feature type="domain" description="Response regulatory" evidence="9">
    <location>
        <begin position="2"/>
        <end position="116"/>
    </location>
</feature>
<dbReference type="Gene3D" id="3.40.50.2300">
    <property type="match status" value="1"/>
</dbReference>
<accession>A0AAV3T739</accession>
<feature type="region of interest" description="Disordered" evidence="7">
    <location>
        <begin position="669"/>
        <end position="707"/>
    </location>
</feature>
<dbReference type="InterPro" id="IPR005467">
    <property type="entry name" value="His_kinase_dom"/>
</dbReference>
<keyword evidence="6" id="KW-0597">Phosphoprotein</keyword>
<organism evidence="12 13">
    <name type="scientific">Natronoarchaeum mannanilyticum</name>
    <dbReference type="NCBI Taxonomy" id="926360"/>
    <lineage>
        <taxon>Archaea</taxon>
        <taxon>Methanobacteriati</taxon>
        <taxon>Methanobacteriota</taxon>
        <taxon>Stenosarchaea group</taxon>
        <taxon>Halobacteria</taxon>
        <taxon>Halobacteriales</taxon>
        <taxon>Natronoarchaeaceae</taxon>
    </lineage>
</organism>
<dbReference type="AlphaFoldDB" id="A0AAV3T739"/>
<dbReference type="SMART" id="SM00091">
    <property type="entry name" value="PAS"/>
    <property type="match status" value="1"/>
</dbReference>
<dbReference type="EMBL" id="BAAADV010000001">
    <property type="protein sequence ID" value="GAA0667593.1"/>
    <property type="molecule type" value="Genomic_DNA"/>
</dbReference>
<dbReference type="Gene3D" id="1.10.287.130">
    <property type="match status" value="1"/>
</dbReference>
<comment type="catalytic activity">
    <reaction evidence="1">
        <text>ATP + protein L-histidine = ADP + protein N-phospho-L-histidine.</text>
        <dbReference type="EC" id="2.7.13.3"/>
    </reaction>
</comment>
<dbReference type="InterPro" id="IPR000700">
    <property type="entry name" value="PAS-assoc_C"/>
</dbReference>
<keyword evidence="4" id="KW-0418">Kinase</keyword>
<comment type="caution">
    <text evidence="12">The sequence shown here is derived from an EMBL/GenBank/DDBJ whole genome shotgun (WGS) entry which is preliminary data.</text>
</comment>
<dbReference type="SUPFAM" id="SSF55874">
    <property type="entry name" value="ATPase domain of HSP90 chaperone/DNA topoisomerase II/histidine kinase"/>
    <property type="match status" value="1"/>
</dbReference>
<dbReference type="NCBIfam" id="TIGR00229">
    <property type="entry name" value="sensory_box"/>
    <property type="match status" value="1"/>
</dbReference>
<dbReference type="SMART" id="SM00388">
    <property type="entry name" value="HisKA"/>
    <property type="match status" value="1"/>
</dbReference>
<keyword evidence="13" id="KW-1185">Reference proteome</keyword>
<dbReference type="Pfam" id="PF08448">
    <property type="entry name" value="PAS_4"/>
    <property type="match status" value="1"/>
</dbReference>
<dbReference type="InterPro" id="IPR013656">
    <property type="entry name" value="PAS_4"/>
</dbReference>
<dbReference type="PROSITE" id="PS50112">
    <property type="entry name" value="PAS"/>
    <property type="match status" value="1"/>
</dbReference>
<dbReference type="InterPro" id="IPR000014">
    <property type="entry name" value="PAS"/>
</dbReference>
<evidence type="ECO:0000259" key="9">
    <source>
        <dbReference type="PROSITE" id="PS50110"/>
    </source>
</evidence>
<gene>
    <name evidence="12" type="ORF">GCM10009020_11490</name>
</gene>
<name>A0AAV3T739_9EURY</name>
<protein>
    <recommendedName>
        <fullName evidence="2">histidine kinase</fullName>
        <ecNumber evidence="2">2.7.13.3</ecNumber>
    </recommendedName>
</protein>
<sequence>MNVLLIDPVGDLREVERSLRAEADDVTVETVSEPAAVADADVEPDCAVVLDHDEAGVDGLEQLEAARIYLPDVPFLIVVRDPDDGDIRAGLDAGAADVITAGPEVQIDEEFPIAVVRRIRDVAGDGTSFQTEGEQLNSLMEYLPHQVFIKDDTGRIADASAAAAEEYGFTREQMIGLTDYELFPPSHADSLWEEEKAIMENEEPVINKVEHFVDEAGRDRWMSTTKAPRYDSDGDVVGIIGTTREVTEQHRQEEMMNALHAASRELVATETAREIAEIAVDIAEEIPDLPVVEVALTDDAGLAPVASGRGVDDEGTPGESREADFPVEPVDTDSPIELTEELPDAETAATDASDAAVDASDADDAAGSTDATEVALVDRYDEWFRRAYETGRAQFIEDRPDETGEVSVVEAAGDAGGDVDADPVAVTLPLGEHGVLGFASTSGTFSEFGVELAAVLAANMEAALDRAAREEALRERERDLANQNERLEEFASIVSHDLRNPLSVARGYLGQVDADEEIVAEIEWALDRMDRLTDELLTLARQGQIVGETERVSLSRVAYDAWQAIDGGAATLSVEDDVGSIESDPDRLVELLENLFRNAVEHAHTPDDPVTVTVGRTETGFFVEDDGPGIPDDEKGSIFEQGYTNSDDGTGFGLYIVRTLADAHGWTVGVTDAEDGGEGTDGSRSSEDERSESSGGARFEFAIEQSA</sequence>
<dbReference type="PROSITE" id="PS50109">
    <property type="entry name" value="HIS_KIN"/>
    <property type="match status" value="1"/>
</dbReference>
<dbReference type="InterPro" id="IPR029016">
    <property type="entry name" value="GAF-like_dom_sf"/>
</dbReference>
<keyword evidence="3" id="KW-0808">Transferase</keyword>
<evidence type="ECO:0000256" key="7">
    <source>
        <dbReference type="SAM" id="MobiDB-lite"/>
    </source>
</evidence>